<keyword evidence="3" id="KW-1185">Reference proteome</keyword>
<feature type="signal peptide" evidence="1">
    <location>
        <begin position="1"/>
        <end position="21"/>
    </location>
</feature>
<comment type="caution">
    <text evidence="2">The sequence shown here is derived from an EMBL/GenBank/DDBJ whole genome shotgun (WGS) entry which is preliminary data.</text>
</comment>
<evidence type="ECO:0000256" key="1">
    <source>
        <dbReference type="SAM" id="SignalP"/>
    </source>
</evidence>
<evidence type="ECO:0000313" key="3">
    <source>
        <dbReference type="Proteomes" id="UP000256980"/>
    </source>
</evidence>
<dbReference type="OrthoDB" id="1430864at2"/>
<dbReference type="RefSeq" id="WP_115815916.1">
    <property type="nucleotide sequence ID" value="NZ_QRDV01000001.1"/>
</dbReference>
<organism evidence="2 3">
    <name type="scientific">Winogradskyella eximia</name>
    <dbReference type="NCBI Taxonomy" id="262006"/>
    <lineage>
        <taxon>Bacteria</taxon>
        <taxon>Pseudomonadati</taxon>
        <taxon>Bacteroidota</taxon>
        <taxon>Flavobacteriia</taxon>
        <taxon>Flavobacteriales</taxon>
        <taxon>Flavobacteriaceae</taxon>
        <taxon>Winogradskyella</taxon>
    </lineage>
</organism>
<proteinExistence type="predicted"/>
<evidence type="ECO:0000313" key="2">
    <source>
        <dbReference type="EMBL" id="RED46811.1"/>
    </source>
</evidence>
<dbReference type="Proteomes" id="UP000256980">
    <property type="component" value="Unassembled WGS sequence"/>
</dbReference>
<gene>
    <name evidence="2" type="ORF">DFQ10_101587</name>
</gene>
<protein>
    <submittedName>
        <fullName evidence="2">Uncharacterized protein</fullName>
    </submittedName>
</protein>
<reference evidence="2 3" key="1">
    <citation type="submission" date="2018-07" db="EMBL/GenBank/DDBJ databases">
        <title>Genomic Encyclopedia of Type Strains, Phase III (KMG-III): the genomes of soil and plant-associated and newly described type strains.</title>
        <authorList>
            <person name="Whitman W."/>
        </authorList>
    </citation>
    <scope>NUCLEOTIDE SEQUENCE [LARGE SCALE GENOMIC DNA]</scope>
    <source>
        <strain evidence="2 3">CECT 7946</strain>
    </source>
</reference>
<dbReference type="AlphaFoldDB" id="A0A3D9HC63"/>
<dbReference type="EMBL" id="QRDV01000001">
    <property type="protein sequence ID" value="RED46811.1"/>
    <property type="molecule type" value="Genomic_DNA"/>
</dbReference>
<keyword evidence="1" id="KW-0732">Signal</keyword>
<dbReference type="PROSITE" id="PS51257">
    <property type="entry name" value="PROKAR_LIPOPROTEIN"/>
    <property type="match status" value="1"/>
</dbReference>
<accession>A0A3D9HC63</accession>
<name>A0A3D9HC63_9FLAO</name>
<feature type="chain" id="PRO_5017820250" evidence="1">
    <location>
        <begin position="22"/>
        <end position="173"/>
    </location>
</feature>
<sequence length="173" mass="18840">MKTTAKILSALLICFVFTSCDDDLLDVDFDTTVKATIVANVDQGQETVNEYVVLSIDNNDTHDYLDNIKGVKITKLTYRIISFTGNEEGTVDVDFYADNITLKDVASFTVKDAYDAGTIFEVTDVSKLNAMADLLKSNKSATVGITGNTVSNEIGMNFNIEVTAELEVTANPL</sequence>